<accession>A0A1I3Q7P5</accession>
<dbReference type="Pfam" id="PF15919">
    <property type="entry name" value="HicB_lk_antitox"/>
    <property type="match status" value="1"/>
</dbReference>
<keyword evidence="3" id="KW-1185">Reference proteome</keyword>
<protein>
    <submittedName>
        <fullName evidence="2">Predicted nuclease of the RNAse H fold, HicB family</fullName>
    </submittedName>
</protein>
<evidence type="ECO:0000259" key="1">
    <source>
        <dbReference type="Pfam" id="PF15919"/>
    </source>
</evidence>
<dbReference type="EMBL" id="FOQU01000006">
    <property type="protein sequence ID" value="SFJ29136.1"/>
    <property type="molecule type" value="Genomic_DNA"/>
</dbReference>
<proteinExistence type="predicted"/>
<organism evidence="2 3">
    <name type="scientific">Paraburkholderia megapolitana</name>
    <dbReference type="NCBI Taxonomy" id="420953"/>
    <lineage>
        <taxon>Bacteria</taxon>
        <taxon>Pseudomonadati</taxon>
        <taxon>Pseudomonadota</taxon>
        <taxon>Betaproteobacteria</taxon>
        <taxon>Burkholderiales</taxon>
        <taxon>Burkholderiaceae</taxon>
        <taxon>Paraburkholderia</taxon>
    </lineage>
</organism>
<dbReference type="InterPro" id="IPR035069">
    <property type="entry name" value="TTHA1013/TTHA0281-like"/>
</dbReference>
<sequence length="148" mass="16673">MQYPLYIHRQAGGGYRGHFPDLPDADVHADAFGELERNAQDVVQRMYHRSEQLIPAPTHDTSALQTLDMDDGKGLWLFVDIDLSRVVSRAVSIQLSMSRSVLRDVEATALAHRMTRSAFIALACLREMRYTGVEGAQKQFKTRLALLT</sequence>
<feature type="domain" description="HicB-like antitoxin of toxin-antitoxin system" evidence="1">
    <location>
        <begin position="3"/>
        <end position="122"/>
    </location>
</feature>
<dbReference type="AlphaFoldDB" id="A0A1I3Q7P5"/>
<dbReference type="Proteomes" id="UP000199548">
    <property type="component" value="Unassembled WGS sequence"/>
</dbReference>
<gene>
    <name evidence="2" type="ORF">SAMN05192543_106222</name>
</gene>
<reference evidence="2 3" key="1">
    <citation type="submission" date="2016-10" db="EMBL/GenBank/DDBJ databases">
        <authorList>
            <person name="de Groot N.N."/>
        </authorList>
    </citation>
    <scope>NUCLEOTIDE SEQUENCE [LARGE SCALE GENOMIC DNA]</scope>
    <source>
        <strain evidence="2 3">LMG 23650</strain>
    </source>
</reference>
<dbReference type="RefSeq" id="WP_091015302.1">
    <property type="nucleotide sequence ID" value="NZ_CP041743.1"/>
</dbReference>
<name>A0A1I3Q7P5_9BURK</name>
<dbReference type="InterPro" id="IPR031807">
    <property type="entry name" value="HicB-like"/>
</dbReference>
<dbReference type="Gene3D" id="3.30.160.250">
    <property type="match status" value="1"/>
</dbReference>
<evidence type="ECO:0000313" key="2">
    <source>
        <dbReference type="EMBL" id="SFJ29136.1"/>
    </source>
</evidence>
<dbReference type="SUPFAM" id="SSF143100">
    <property type="entry name" value="TTHA1013/TTHA0281-like"/>
    <property type="match status" value="1"/>
</dbReference>
<dbReference type="OrthoDB" id="8944423at2"/>
<dbReference type="STRING" id="420953.SAMN05192543_106222"/>
<evidence type="ECO:0000313" key="3">
    <source>
        <dbReference type="Proteomes" id="UP000199548"/>
    </source>
</evidence>